<feature type="domain" description="Protein kinase" evidence="2">
    <location>
        <begin position="15"/>
        <end position="265"/>
    </location>
</feature>
<dbReference type="InterPro" id="IPR000719">
    <property type="entry name" value="Prot_kinase_dom"/>
</dbReference>
<feature type="compositionally biased region" description="Low complexity" evidence="1">
    <location>
        <begin position="352"/>
        <end position="373"/>
    </location>
</feature>
<feature type="compositionally biased region" description="Low complexity" evidence="1">
    <location>
        <begin position="389"/>
        <end position="413"/>
    </location>
</feature>
<dbReference type="SUPFAM" id="SSF56112">
    <property type="entry name" value="Protein kinase-like (PK-like)"/>
    <property type="match status" value="1"/>
</dbReference>
<dbReference type="EMBL" id="JAHUVW010000001">
    <property type="protein sequence ID" value="MBV7670953.1"/>
    <property type="molecule type" value="Genomic_DNA"/>
</dbReference>
<keyword evidence="4" id="KW-1185">Reference proteome</keyword>
<feature type="compositionally biased region" description="Low complexity" evidence="1">
    <location>
        <begin position="330"/>
        <end position="345"/>
    </location>
</feature>
<evidence type="ECO:0000313" key="4">
    <source>
        <dbReference type="Proteomes" id="UP000735541"/>
    </source>
</evidence>
<dbReference type="InterPro" id="IPR015943">
    <property type="entry name" value="WD40/YVTN_repeat-like_dom_sf"/>
</dbReference>
<feature type="compositionally biased region" description="Pro residues" evidence="1">
    <location>
        <begin position="425"/>
        <end position="439"/>
    </location>
</feature>
<dbReference type="InterPro" id="IPR002372">
    <property type="entry name" value="PQQ_rpt_dom"/>
</dbReference>
<comment type="caution">
    <text evidence="3">The sequence shown here is derived from an EMBL/GenBank/DDBJ whole genome shotgun (WGS) entry which is preliminary data.</text>
</comment>
<evidence type="ECO:0000313" key="3">
    <source>
        <dbReference type="EMBL" id="MBV7670953.1"/>
    </source>
</evidence>
<feature type="region of interest" description="Disordered" evidence="1">
    <location>
        <begin position="532"/>
        <end position="562"/>
    </location>
</feature>
<dbReference type="Pfam" id="PF13360">
    <property type="entry name" value="PQQ_2"/>
    <property type="match status" value="1"/>
</dbReference>
<dbReference type="Pfam" id="PF00069">
    <property type="entry name" value="Pkinase"/>
    <property type="match status" value="1"/>
</dbReference>
<dbReference type="Gene3D" id="3.30.200.20">
    <property type="entry name" value="Phosphorylase Kinase, domain 1"/>
    <property type="match status" value="1"/>
</dbReference>
<feature type="region of interest" description="Disordered" evidence="1">
    <location>
        <begin position="295"/>
        <end position="463"/>
    </location>
</feature>
<dbReference type="InterPro" id="IPR011009">
    <property type="entry name" value="Kinase-like_dom_sf"/>
</dbReference>
<protein>
    <submittedName>
        <fullName evidence="3">PQQ-binding-like beta-propeller repeat protein</fullName>
    </submittedName>
</protein>
<dbReference type="RefSeq" id="WP_228869475.1">
    <property type="nucleotide sequence ID" value="NZ_JAHUVW010000001.1"/>
</dbReference>
<feature type="compositionally biased region" description="Low complexity" evidence="1">
    <location>
        <begin position="440"/>
        <end position="463"/>
    </location>
</feature>
<feature type="compositionally biased region" description="Low complexity" evidence="1">
    <location>
        <begin position="301"/>
        <end position="321"/>
    </location>
</feature>
<evidence type="ECO:0000256" key="1">
    <source>
        <dbReference type="SAM" id="MobiDB-lite"/>
    </source>
</evidence>
<reference evidence="3 4" key="1">
    <citation type="submission" date="2021-07" db="EMBL/GenBank/DDBJ databases">
        <title>Sequencing Streptomyces halstedii LGO-A4 genome an citrus endophytic actinomycete.</title>
        <authorList>
            <person name="Samborskyy M."/>
            <person name="Scott N."/>
            <person name="Deglau R."/>
            <person name="Dickens S."/>
            <person name="Oliveira L.G."/>
        </authorList>
    </citation>
    <scope>NUCLEOTIDE SEQUENCE [LARGE SCALE GENOMIC DNA]</scope>
    <source>
        <strain evidence="3 4">LGO-A4</strain>
    </source>
</reference>
<dbReference type="InterPro" id="IPR011047">
    <property type="entry name" value="Quinoprotein_ADH-like_sf"/>
</dbReference>
<proteinExistence type="predicted"/>
<dbReference type="PANTHER" id="PTHR34512:SF30">
    <property type="entry name" value="OUTER MEMBRANE PROTEIN ASSEMBLY FACTOR BAMB"/>
    <property type="match status" value="1"/>
</dbReference>
<dbReference type="Gene3D" id="1.10.510.10">
    <property type="entry name" value="Transferase(Phosphotransferase) domain 1"/>
    <property type="match status" value="1"/>
</dbReference>
<gene>
    <name evidence="3" type="ORF">STHAL_15955</name>
</gene>
<dbReference type="PROSITE" id="PS50011">
    <property type="entry name" value="PROTEIN_KINASE_DOM"/>
    <property type="match status" value="1"/>
</dbReference>
<accession>A0ABS6TRQ7</accession>
<name>A0ABS6TRQ7_STRHA</name>
<sequence>MEALRQDDPRRFGPYTALARLCETASAVRYLARDADGDGRVVVTAARPDLAALPAFRRRFQAEARTAERLSGGWVQPPLAGPEDDGLWTAAAYVPALTLAEAIALSGPLPERAVRILGAGLAETLSRVHATGAVLQGLAPGTVLLAEDGPRLTAFGPLGGAAGAEAREGGQLSVRLGYLTPEQVEGKAAGTPSDLFVLGLLLAYASTGTTPFADGPADGAAERIAHAPAELGSVPAALRGLIARCLTKDPADRPGAGAVAAELALEGAAGLARGGWLPEPVAAAVMDQAARVRALDAPSETGTDAGAVAPAGTTAGAGRADAGPDDELSDAVPSDSVASHVVASDPVPPGHAAPVGGQASPPGDGRAGDGPARTPVAEYAGTDEDRGTTRFTRTGPGVRQSDPATAQLALPRARPAPHVPASATPEPPHAPASPVPGPWHAPAASPAPEAPHAPASGLPPAHAPAAARQPYAYPYPAAPAALPQQLPAGPSPAPPAAPAPGRRGLLTAVAAGVAGLVVGGGAVLALGSDDEAAATGDKPSAAPRPTVPGRAPEPRWTYTHPATAPVPLTAGVWRDELLVLTGTDRATALDLRTGRARWTSKEAAGAQQVLAAGDGLCFLAGPAEFLWLSSKDGRVEHRVRYADQFTGVPGMKVGPLTGLTGNVLWFTGSHTVTVKAPKPKKGEKPGKDTQVAKAYLFAYDLVRREEVWRTAVPAGRDGTPAYRLTAVRDTDVVLAQDAATLTAADAKAAKGKALFRCFDRASGKALWNRQFGSVSPAAAALGDEEGRLYAAVGSGLQAFETDTGKPVWTLAGPEGSVFGTPVLAGKLLHTANRAQEVGAVEAATGRQAWRRSTEVPLGGNAPALTLSTDGGTLLAADSTQVTAFATADGRRLWKFQDIGAQEPKGATVSAPYRVLAAGKTVVVRRERAFYAFPVA</sequence>
<dbReference type="Gene3D" id="2.130.10.10">
    <property type="entry name" value="YVTN repeat-like/Quinoprotein amine dehydrogenase"/>
    <property type="match status" value="1"/>
</dbReference>
<dbReference type="SMART" id="SM00220">
    <property type="entry name" value="S_TKc"/>
    <property type="match status" value="1"/>
</dbReference>
<evidence type="ECO:0000259" key="2">
    <source>
        <dbReference type="PROSITE" id="PS50011"/>
    </source>
</evidence>
<dbReference type="Proteomes" id="UP000735541">
    <property type="component" value="Unassembled WGS sequence"/>
</dbReference>
<dbReference type="SUPFAM" id="SSF50998">
    <property type="entry name" value="Quinoprotein alcohol dehydrogenase-like"/>
    <property type="match status" value="1"/>
</dbReference>
<dbReference type="PANTHER" id="PTHR34512">
    <property type="entry name" value="CELL SURFACE PROTEIN"/>
    <property type="match status" value="1"/>
</dbReference>
<organism evidence="3 4">
    <name type="scientific">Streptomyces halstedii</name>
    <dbReference type="NCBI Taxonomy" id="1944"/>
    <lineage>
        <taxon>Bacteria</taxon>
        <taxon>Bacillati</taxon>
        <taxon>Actinomycetota</taxon>
        <taxon>Actinomycetes</taxon>
        <taxon>Kitasatosporales</taxon>
        <taxon>Streptomycetaceae</taxon>
        <taxon>Streptomyces</taxon>
    </lineage>
</organism>